<evidence type="ECO:0000259" key="16">
    <source>
        <dbReference type="PROSITE" id="PS50199"/>
    </source>
</evidence>
<dbReference type="GO" id="GO:0005524">
    <property type="term" value="F:ATP binding"/>
    <property type="evidence" value="ECO:0007669"/>
    <property type="project" value="UniProtKB-UniRule"/>
</dbReference>
<dbReference type="PROSITE" id="PS00107">
    <property type="entry name" value="PROTEIN_KINASE_ATP"/>
    <property type="match status" value="1"/>
</dbReference>
<keyword evidence="4" id="KW-0479">Metal-binding</keyword>
<keyword evidence="3" id="KW-0808">Transferase</keyword>
<dbReference type="PANTHER" id="PTHR24363:SF0">
    <property type="entry name" value="SERINE_THREONINE KINASE LIKE DOMAIN CONTAINING 1"/>
    <property type="match status" value="1"/>
</dbReference>
<keyword evidence="5 13" id="KW-0547">Nucleotide-binding</keyword>
<dbReference type="Pfam" id="PF00069">
    <property type="entry name" value="Pkinase"/>
    <property type="match status" value="1"/>
</dbReference>
<dbReference type="InterPro" id="IPR000719">
    <property type="entry name" value="Prot_kinase_dom"/>
</dbReference>
<dbReference type="InterPro" id="IPR011009">
    <property type="entry name" value="Kinase-like_dom_sf"/>
</dbReference>
<dbReference type="STRING" id="296587.C1EJ48"/>
<feature type="domain" description="Protein kinase" evidence="15">
    <location>
        <begin position="57"/>
        <end position="321"/>
    </location>
</feature>
<keyword evidence="2" id="KW-0723">Serine/threonine-protein kinase</keyword>
<evidence type="ECO:0000256" key="2">
    <source>
        <dbReference type="ARBA" id="ARBA00022527"/>
    </source>
</evidence>
<feature type="binding site" evidence="13">
    <location>
        <position position="85"/>
    </location>
    <ligand>
        <name>ATP</name>
        <dbReference type="ChEBI" id="CHEBI:30616"/>
    </ligand>
</feature>
<dbReference type="SMART" id="SM00220">
    <property type="entry name" value="S_TKc"/>
    <property type="match status" value="1"/>
</dbReference>
<evidence type="ECO:0000256" key="14">
    <source>
        <dbReference type="SAM" id="MobiDB-lite"/>
    </source>
</evidence>
<dbReference type="Gene3D" id="4.10.1060.10">
    <property type="entry name" value="Zinc finger, RanBP2-type"/>
    <property type="match status" value="1"/>
</dbReference>
<dbReference type="Proteomes" id="UP000002009">
    <property type="component" value="Chromosome 16"/>
</dbReference>
<evidence type="ECO:0000256" key="3">
    <source>
        <dbReference type="ARBA" id="ARBA00022679"/>
    </source>
</evidence>
<dbReference type="KEGG" id="mis:MICPUN_104584"/>
<dbReference type="InterPro" id="IPR036443">
    <property type="entry name" value="Znf_RanBP2_sf"/>
</dbReference>
<dbReference type="RefSeq" id="XP_002506867.1">
    <property type="nucleotide sequence ID" value="XM_002506821.1"/>
</dbReference>
<evidence type="ECO:0000313" key="18">
    <source>
        <dbReference type="Proteomes" id="UP000002009"/>
    </source>
</evidence>
<keyword evidence="6 12" id="KW-0863">Zinc-finger</keyword>
<dbReference type="EMBL" id="CP001334">
    <property type="protein sequence ID" value="ACO68125.1"/>
    <property type="molecule type" value="Genomic_DNA"/>
</dbReference>
<organism evidence="17 18">
    <name type="scientific">Micromonas commoda (strain RCC299 / NOUM17 / CCMP2709)</name>
    <name type="common">Picoplanktonic green alga</name>
    <dbReference type="NCBI Taxonomy" id="296587"/>
    <lineage>
        <taxon>Eukaryota</taxon>
        <taxon>Viridiplantae</taxon>
        <taxon>Chlorophyta</taxon>
        <taxon>Mamiellophyceae</taxon>
        <taxon>Mamiellales</taxon>
        <taxon>Mamiellaceae</taxon>
        <taxon>Micromonas</taxon>
    </lineage>
</organism>
<feature type="compositionally biased region" description="Polar residues" evidence="14">
    <location>
        <begin position="1"/>
        <end position="10"/>
    </location>
</feature>
<evidence type="ECO:0000313" key="17">
    <source>
        <dbReference type="EMBL" id="ACO68125.1"/>
    </source>
</evidence>
<dbReference type="PANTHER" id="PTHR24363">
    <property type="entry name" value="SERINE/THREONINE PROTEIN KINASE"/>
    <property type="match status" value="1"/>
</dbReference>
<dbReference type="PROSITE" id="PS50199">
    <property type="entry name" value="ZF_RANBP2_2"/>
    <property type="match status" value="1"/>
</dbReference>
<dbReference type="OrthoDB" id="75710at2759"/>
<proteinExistence type="predicted"/>
<dbReference type="CDD" id="cd14014">
    <property type="entry name" value="STKc_PknB_like"/>
    <property type="match status" value="1"/>
</dbReference>
<dbReference type="InterPro" id="IPR008271">
    <property type="entry name" value="Ser/Thr_kinase_AS"/>
</dbReference>
<evidence type="ECO:0000256" key="10">
    <source>
        <dbReference type="ARBA" id="ARBA00047899"/>
    </source>
</evidence>
<dbReference type="GeneID" id="8249649"/>
<keyword evidence="7" id="KW-0418">Kinase</keyword>
<dbReference type="InParanoid" id="C1EJ48"/>
<feature type="compositionally biased region" description="Basic residues" evidence="14">
    <location>
        <begin position="14"/>
        <end position="25"/>
    </location>
</feature>
<dbReference type="eggNOG" id="KOG0575">
    <property type="taxonomic scope" value="Eukaryota"/>
</dbReference>
<comment type="catalytic activity">
    <reaction evidence="10">
        <text>L-threonyl-[protein] + ATP = O-phospho-L-threonyl-[protein] + ADP + H(+)</text>
        <dbReference type="Rhea" id="RHEA:46608"/>
        <dbReference type="Rhea" id="RHEA-COMP:11060"/>
        <dbReference type="Rhea" id="RHEA-COMP:11605"/>
        <dbReference type="ChEBI" id="CHEBI:15378"/>
        <dbReference type="ChEBI" id="CHEBI:30013"/>
        <dbReference type="ChEBI" id="CHEBI:30616"/>
        <dbReference type="ChEBI" id="CHEBI:61977"/>
        <dbReference type="ChEBI" id="CHEBI:456216"/>
        <dbReference type="EC" id="2.7.11.1"/>
    </reaction>
</comment>
<evidence type="ECO:0000256" key="7">
    <source>
        <dbReference type="ARBA" id="ARBA00022777"/>
    </source>
</evidence>
<dbReference type="InterPro" id="IPR017441">
    <property type="entry name" value="Protein_kinase_ATP_BS"/>
</dbReference>
<feature type="region of interest" description="Disordered" evidence="14">
    <location>
        <begin position="1"/>
        <end position="34"/>
    </location>
</feature>
<feature type="compositionally biased region" description="Basic and acidic residues" evidence="14">
    <location>
        <begin position="353"/>
        <end position="366"/>
    </location>
</feature>
<evidence type="ECO:0000256" key="11">
    <source>
        <dbReference type="ARBA" id="ARBA00048679"/>
    </source>
</evidence>
<keyword evidence="9 13" id="KW-0067">ATP-binding</keyword>
<dbReference type="InterPro" id="IPR001876">
    <property type="entry name" value="Znf_RanBP2"/>
</dbReference>
<dbReference type="PROSITE" id="PS00108">
    <property type="entry name" value="PROTEIN_KINASE_ST"/>
    <property type="match status" value="1"/>
</dbReference>
<protein>
    <recommendedName>
        <fullName evidence="1">non-specific serine/threonine protein kinase</fullName>
        <ecNumber evidence="1">2.7.11.1</ecNumber>
    </recommendedName>
</protein>
<dbReference type="Gene3D" id="1.10.510.10">
    <property type="entry name" value="Transferase(Phosphotransferase) domain 1"/>
    <property type="match status" value="1"/>
</dbReference>
<name>C1EJ48_MICCC</name>
<comment type="catalytic activity">
    <reaction evidence="11">
        <text>L-seryl-[protein] + ATP = O-phospho-L-seryl-[protein] + ADP + H(+)</text>
        <dbReference type="Rhea" id="RHEA:17989"/>
        <dbReference type="Rhea" id="RHEA-COMP:9863"/>
        <dbReference type="Rhea" id="RHEA-COMP:11604"/>
        <dbReference type="ChEBI" id="CHEBI:15378"/>
        <dbReference type="ChEBI" id="CHEBI:29999"/>
        <dbReference type="ChEBI" id="CHEBI:30616"/>
        <dbReference type="ChEBI" id="CHEBI:83421"/>
        <dbReference type="ChEBI" id="CHEBI:456216"/>
        <dbReference type="EC" id="2.7.11.1"/>
    </reaction>
</comment>
<feature type="domain" description="RanBP2-type" evidence="16">
    <location>
        <begin position="670"/>
        <end position="699"/>
    </location>
</feature>
<evidence type="ECO:0000259" key="15">
    <source>
        <dbReference type="PROSITE" id="PS50011"/>
    </source>
</evidence>
<feature type="region of interest" description="Disordered" evidence="14">
    <location>
        <begin position="329"/>
        <end position="378"/>
    </location>
</feature>
<keyword evidence="18" id="KW-1185">Reference proteome</keyword>
<evidence type="ECO:0000256" key="13">
    <source>
        <dbReference type="PROSITE-ProRule" id="PRU10141"/>
    </source>
</evidence>
<accession>C1EJ48</accession>
<dbReference type="SUPFAM" id="SSF90209">
    <property type="entry name" value="Ran binding protein zinc finger-like"/>
    <property type="match status" value="1"/>
</dbReference>
<sequence length="717" mass="76404">MATAVTSPLATSLVRRRRSDRRPRITRAPPRAAGDKIGGDYGLFTVDEEVKHDGNIYVIRESLGQGSFGTTYRATTNDGDDIALKVLSFRNMKNWKALELFEREARTLKGLNHPAIPQYVDNFELDTDGDRFFCLAQRIAPGRSLQSLVDGGWRPTEPEVVAIAEQLLEVLGYLSSLRPPVCHRDVKPGNVLLDVETGRVSLVDFGATADAAVTTAMAAEGTTGGGYAQGGSTVVGTFGYCAPELYMGAVTPRSDLYSVGATALFLLSGRAPSTMPSTRLRVDFRGVVQIESARLEATVARLLEPSPEDRFESPGEAVDFLRGDGVYANAKTGESGERRNRGGSKGAMGGRMFTDRRDRARDRGGGDDGSGPGGEMDFDETVAGLYGPIVDGAGIDWGSTAAEAAAARAVNAPSSLAPRRRIRRPAGTRVICERTGRSKLLLVVPPRGLTPGATYIAGFAVAWNSFVAFWTASALASGGGLIFAAFSIPFWLAGKEVATSAFDEIFEASRLEIDAFKFEFTRTATGLVSDGRDGDVQDVSGCRMVVESVNNGEPSVCLELEVGAEPVRFGRGLQRVELDSSSSSDTSDSEDVGWEREFLAKATENALKARMGTGNPDPTALAGGMPGAAAGPGGNKSIGRFFDNQGRFINPAGGFNPSGAPRRIPKEHAQWGDWECEGCGGHNRRHRQSCFTCFVPKPADAKPAVYTTSVGGRARKA</sequence>
<evidence type="ECO:0000256" key="12">
    <source>
        <dbReference type="PROSITE-ProRule" id="PRU00322"/>
    </source>
</evidence>
<dbReference type="GO" id="GO:0004674">
    <property type="term" value="F:protein serine/threonine kinase activity"/>
    <property type="evidence" value="ECO:0007669"/>
    <property type="project" value="UniProtKB-KW"/>
</dbReference>
<dbReference type="SUPFAM" id="SSF56112">
    <property type="entry name" value="Protein kinase-like (PK-like)"/>
    <property type="match status" value="1"/>
</dbReference>
<keyword evidence="8" id="KW-0862">Zinc</keyword>
<evidence type="ECO:0000256" key="9">
    <source>
        <dbReference type="ARBA" id="ARBA00022840"/>
    </source>
</evidence>
<reference evidence="17 18" key="1">
    <citation type="journal article" date="2009" name="Science">
        <title>Green evolution and dynamic adaptations revealed by genomes of the marine picoeukaryotes Micromonas.</title>
        <authorList>
            <person name="Worden A.Z."/>
            <person name="Lee J.H."/>
            <person name="Mock T."/>
            <person name="Rouze P."/>
            <person name="Simmons M.P."/>
            <person name="Aerts A.L."/>
            <person name="Allen A.E."/>
            <person name="Cuvelier M.L."/>
            <person name="Derelle E."/>
            <person name="Everett M.V."/>
            <person name="Foulon E."/>
            <person name="Grimwood J."/>
            <person name="Gundlach H."/>
            <person name="Henrissat B."/>
            <person name="Napoli C."/>
            <person name="McDonald S.M."/>
            <person name="Parker M.S."/>
            <person name="Rombauts S."/>
            <person name="Salamov A."/>
            <person name="Von Dassow P."/>
            <person name="Badger J.H."/>
            <person name="Coutinho P.M."/>
            <person name="Demir E."/>
            <person name="Dubchak I."/>
            <person name="Gentemann C."/>
            <person name="Eikrem W."/>
            <person name="Gready J.E."/>
            <person name="John U."/>
            <person name="Lanier W."/>
            <person name="Lindquist E.A."/>
            <person name="Lucas S."/>
            <person name="Mayer K.F."/>
            <person name="Moreau H."/>
            <person name="Not F."/>
            <person name="Otillar R."/>
            <person name="Panaud O."/>
            <person name="Pangilinan J."/>
            <person name="Paulsen I."/>
            <person name="Piegu B."/>
            <person name="Poliakov A."/>
            <person name="Robbens S."/>
            <person name="Schmutz J."/>
            <person name="Toulza E."/>
            <person name="Wyss T."/>
            <person name="Zelensky A."/>
            <person name="Zhou K."/>
            <person name="Armbrust E.V."/>
            <person name="Bhattacharya D."/>
            <person name="Goodenough U.W."/>
            <person name="Van de Peer Y."/>
            <person name="Grigoriev I.V."/>
        </authorList>
    </citation>
    <scope>NUCLEOTIDE SEQUENCE [LARGE SCALE GENOMIC DNA]</scope>
    <source>
        <strain evidence="18">RCC299 / NOUM17</strain>
    </source>
</reference>
<dbReference type="PROSITE" id="PS01358">
    <property type="entry name" value="ZF_RANBP2_1"/>
    <property type="match status" value="1"/>
</dbReference>
<evidence type="ECO:0000256" key="5">
    <source>
        <dbReference type="ARBA" id="ARBA00022741"/>
    </source>
</evidence>
<gene>
    <name evidence="17" type="ORF">MICPUN_104584</name>
</gene>
<evidence type="ECO:0000256" key="4">
    <source>
        <dbReference type="ARBA" id="ARBA00022723"/>
    </source>
</evidence>
<dbReference type="EC" id="2.7.11.1" evidence="1"/>
<dbReference type="PROSITE" id="PS50011">
    <property type="entry name" value="PROTEIN_KINASE_DOM"/>
    <property type="match status" value="1"/>
</dbReference>
<evidence type="ECO:0000256" key="6">
    <source>
        <dbReference type="ARBA" id="ARBA00022771"/>
    </source>
</evidence>
<evidence type="ECO:0000256" key="8">
    <source>
        <dbReference type="ARBA" id="ARBA00022833"/>
    </source>
</evidence>
<dbReference type="GO" id="GO:0008270">
    <property type="term" value="F:zinc ion binding"/>
    <property type="evidence" value="ECO:0007669"/>
    <property type="project" value="UniProtKB-KW"/>
</dbReference>
<evidence type="ECO:0000256" key="1">
    <source>
        <dbReference type="ARBA" id="ARBA00012513"/>
    </source>
</evidence>
<dbReference type="AlphaFoldDB" id="C1EJ48"/>